<dbReference type="EMBL" id="CAADRA010005333">
    <property type="protein sequence ID" value="VFT88638.1"/>
    <property type="molecule type" value="Genomic_DNA"/>
</dbReference>
<keyword evidence="3" id="KW-1185">Reference proteome</keyword>
<organism evidence="2 3">
    <name type="scientific">Aphanomyces stellatus</name>
    <dbReference type="NCBI Taxonomy" id="120398"/>
    <lineage>
        <taxon>Eukaryota</taxon>
        <taxon>Sar</taxon>
        <taxon>Stramenopiles</taxon>
        <taxon>Oomycota</taxon>
        <taxon>Saprolegniomycetes</taxon>
        <taxon>Saprolegniales</taxon>
        <taxon>Verrucalvaceae</taxon>
        <taxon>Aphanomyces</taxon>
    </lineage>
</organism>
<reference evidence="1" key="2">
    <citation type="submission" date="2019-06" db="EMBL/GenBank/DDBJ databases">
        <title>Genomics analysis of Aphanomyces spp. identifies a new class of oomycete effector associated with host adaptation.</title>
        <authorList>
            <person name="Gaulin E."/>
        </authorList>
    </citation>
    <scope>NUCLEOTIDE SEQUENCE</scope>
    <source>
        <strain evidence="1">CBS 578.67</strain>
    </source>
</reference>
<dbReference type="InterPro" id="IPR032675">
    <property type="entry name" value="LRR_dom_sf"/>
</dbReference>
<dbReference type="Gene3D" id="3.80.10.10">
    <property type="entry name" value="Ribonuclease Inhibitor"/>
    <property type="match status" value="1"/>
</dbReference>
<evidence type="ECO:0000313" key="2">
    <source>
        <dbReference type="EMBL" id="VFT88638.1"/>
    </source>
</evidence>
<accession>A0A485KVU7</accession>
<sequence>MANAITVPILQTKYTICVTPGCRVVSPSYAAYNQIATVSQCTTLKVPWCIVNNKCQELVIPNRNNGLSFDGTTAQLSVTNFDGLIAEIPPAATCALLNDVSVGIGDLSRYTNLTSLYEPPFLTMRGVGGLTSLPPLDYSHLTSFSARNNQLTSIVNINVSRAKSFSLKDNVQLASIQNLVLSPKVVSIDCTGCSLTTVVVDPTTYKTLEALPPGAFTIQSLDVVKLPTQSNPCNTGTRYV</sequence>
<dbReference type="AlphaFoldDB" id="A0A485KVU7"/>
<protein>
    <submittedName>
        <fullName evidence="2">Aste57867_11782 protein</fullName>
    </submittedName>
</protein>
<dbReference type="SUPFAM" id="SSF52058">
    <property type="entry name" value="L domain-like"/>
    <property type="match status" value="1"/>
</dbReference>
<evidence type="ECO:0000313" key="3">
    <source>
        <dbReference type="Proteomes" id="UP000332933"/>
    </source>
</evidence>
<evidence type="ECO:0000313" key="1">
    <source>
        <dbReference type="EMBL" id="KAF0697539.1"/>
    </source>
</evidence>
<reference evidence="2 3" key="1">
    <citation type="submission" date="2019-03" db="EMBL/GenBank/DDBJ databases">
        <authorList>
            <person name="Gaulin E."/>
            <person name="Dumas B."/>
        </authorList>
    </citation>
    <scope>NUCLEOTIDE SEQUENCE [LARGE SCALE GENOMIC DNA]</scope>
    <source>
        <strain evidence="2">CBS 568.67</strain>
    </source>
</reference>
<dbReference type="Proteomes" id="UP000332933">
    <property type="component" value="Unassembled WGS sequence"/>
</dbReference>
<gene>
    <name evidence="2" type="primary">Aste57867_11782</name>
    <name evidence="1" type="ORF">As57867_011737</name>
    <name evidence="2" type="ORF">ASTE57867_11782</name>
</gene>
<name>A0A485KVU7_9STRA</name>
<proteinExistence type="predicted"/>
<dbReference type="EMBL" id="VJMH01005312">
    <property type="protein sequence ID" value="KAF0697539.1"/>
    <property type="molecule type" value="Genomic_DNA"/>
</dbReference>